<comment type="caution">
    <text evidence="1">The sequence shown here is derived from an EMBL/GenBank/DDBJ whole genome shotgun (WGS) entry which is preliminary data.</text>
</comment>
<organism evidence="1 2">
    <name type="scientific">Dictyobacter alpinus</name>
    <dbReference type="NCBI Taxonomy" id="2014873"/>
    <lineage>
        <taxon>Bacteria</taxon>
        <taxon>Bacillati</taxon>
        <taxon>Chloroflexota</taxon>
        <taxon>Ktedonobacteria</taxon>
        <taxon>Ktedonobacterales</taxon>
        <taxon>Dictyobacteraceae</taxon>
        <taxon>Dictyobacter</taxon>
    </lineage>
</organism>
<evidence type="ECO:0000313" key="2">
    <source>
        <dbReference type="Proteomes" id="UP000287171"/>
    </source>
</evidence>
<proteinExistence type="predicted"/>
<evidence type="ECO:0000313" key="1">
    <source>
        <dbReference type="EMBL" id="GCE25715.1"/>
    </source>
</evidence>
<dbReference type="EMBL" id="BIFT01000001">
    <property type="protein sequence ID" value="GCE25715.1"/>
    <property type="molecule type" value="Genomic_DNA"/>
</dbReference>
<name>A0A402B2X9_9CHLR</name>
<dbReference type="AlphaFoldDB" id="A0A402B2X9"/>
<sequence length="72" mass="8283">MYHYHHPLKLLCNNSQFNNIYSFLMLKGSAPEGPDENKDKERPLESGIDVQWVLVWDTMTSVEGDACGVYSY</sequence>
<accession>A0A402B2X9</accession>
<protein>
    <submittedName>
        <fullName evidence="1">Uncharacterized protein</fullName>
    </submittedName>
</protein>
<dbReference type="Proteomes" id="UP000287171">
    <property type="component" value="Unassembled WGS sequence"/>
</dbReference>
<keyword evidence="2" id="KW-1185">Reference proteome</keyword>
<gene>
    <name evidence="1" type="ORF">KDA_11990</name>
</gene>
<reference evidence="2" key="1">
    <citation type="submission" date="2018-12" db="EMBL/GenBank/DDBJ databases">
        <title>Tengunoibacter tsumagoiensis gen. nov., sp. nov., Dictyobacter kobayashii sp. nov., D. alpinus sp. nov., and D. joshuensis sp. nov. and description of Dictyobacteraceae fam. nov. within the order Ktedonobacterales isolated from Tengu-no-mugimeshi.</title>
        <authorList>
            <person name="Wang C.M."/>
            <person name="Zheng Y."/>
            <person name="Sakai Y."/>
            <person name="Toyoda A."/>
            <person name="Minakuchi Y."/>
            <person name="Abe K."/>
            <person name="Yokota A."/>
            <person name="Yabe S."/>
        </authorList>
    </citation>
    <scope>NUCLEOTIDE SEQUENCE [LARGE SCALE GENOMIC DNA]</scope>
    <source>
        <strain evidence="2">Uno16</strain>
    </source>
</reference>